<dbReference type="SUPFAM" id="SSF56672">
    <property type="entry name" value="DNA/RNA polymerases"/>
    <property type="match status" value="2"/>
</dbReference>
<dbReference type="OrthoDB" id="410104at2759"/>
<dbReference type="InterPro" id="IPR043502">
    <property type="entry name" value="DNA/RNA_pol_sf"/>
</dbReference>
<dbReference type="PANTHER" id="PTHR47027:SF27">
    <property type="entry name" value="REVERSE TRANSCRIPTASE DOMAIN-CONTAINING PROTEIN"/>
    <property type="match status" value="1"/>
</dbReference>
<accession>A0A913ZXM1</accession>
<proteinExistence type="predicted"/>
<dbReference type="Proteomes" id="UP000887568">
    <property type="component" value="Unplaced"/>
</dbReference>
<protein>
    <recommendedName>
        <fullName evidence="1">Reverse transcriptase domain-containing protein</fullName>
    </recommendedName>
</protein>
<evidence type="ECO:0000313" key="3">
    <source>
        <dbReference type="Proteomes" id="UP000887568"/>
    </source>
</evidence>
<evidence type="ECO:0000259" key="1">
    <source>
        <dbReference type="Pfam" id="PF00078"/>
    </source>
</evidence>
<evidence type="ECO:0000313" key="2">
    <source>
        <dbReference type="EnsemblMetazoa" id="XP_038055801.1"/>
    </source>
</evidence>
<dbReference type="InterPro" id="IPR000477">
    <property type="entry name" value="RT_dom"/>
</dbReference>
<sequence>MASDRELASSIEDRITHEWSSLCPDDQSYGSFVKVCESVGKSLLPSQTKRPPSIASSTPVNVARTKVLTSLPTNLPAAQSNLSSVYDEQEDLRVNNILSAFDEWESANSIQNAWKLVKQLSGKRPNTVFIQGDDRLASWKSHFEKLLSSDNASNDPVSIDPVFDPNPNIPTGKFSQAKVNIAIKQMKLGKAPGLDNIPIEVWRLPKLKKYLKRFCNATLEGNRPPEWGFSGIVPVPKKGYLTIPDNYRGISLSQTAAKILHAFGIPEETTNAIKILYDDTSAVVLTPEGESDSFSVNTGVLQGDPLAPYLFIIVLDYALRTALSVTDGLTLSRRRSSRHPAQYLSDLDYADDISLLADTLLDAESLLHKIGACCKSVGLSLNAKKTKYMYMAINPSTSDDVTALDGSKLHKVDDFKYLGSYTNTAHDIECRKAQAWSALFSLTKVWRSSISKTTKRKIFKTSVESWTLTKQISASIDGTYTRMLRAVQNVSWQQHLPNSVLRRIDIVASVPVGRQRAPAQFHGGAAQWSPWLPAWEARSSGRRMHSSIVVASLLERIVVFCGVPFL</sequence>
<dbReference type="OMA" id="ITHEWSS"/>
<dbReference type="PANTHER" id="PTHR47027">
    <property type="entry name" value="REVERSE TRANSCRIPTASE DOMAIN-CONTAINING PROTEIN"/>
    <property type="match status" value="1"/>
</dbReference>
<keyword evidence="3" id="KW-1185">Reference proteome</keyword>
<name>A0A913ZXM1_PATMI</name>
<dbReference type="AlphaFoldDB" id="A0A913ZXM1"/>
<organism evidence="2 3">
    <name type="scientific">Patiria miniata</name>
    <name type="common">Bat star</name>
    <name type="synonym">Asterina miniata</name>
    <dbReference type="NCBI Taxonomy" id="46514"/>
    <lineage>
        <taxon>Eukaryota</taxon>
        <taxon>Metazoa</taxon>
        <taxon>Echinodermata</taxon>
        <taxon>Eleutherozoa</taxon>
        <taxon>Asterozoa</taxon>
        <taxon>Asteroidea</taxon>
        <taxon>Valvatacea</taxon>
        <taxon>Valvatida</taxon>
        <taxon>Asterinidae</taxon>
        <taxon>Patiria</taxon>
    </lineage>
</organism>
<dbReference type="RefSeq" id="XP_038055801.1">
    <property type="nucleotide sequence ID" value="XM_038199873.1"/>
</dbReference>
<feature type="domain" description="Reverse transcriptase" evidence="1">
    <location>
        <begin position="257"/>
        <end position="419"/>
    </location>
</feature>
<dbReference type="GeneID" id="119727807"/>
<dbReference type="Pfam" id="PF00078">
    <property type="entry name" value="RVT_1"/>
    <property type="match status" value="1"/>
</dbReference>
<dbReference type="EnsemblMetazoa" id="XM_038199873.1">
    <property type="protein sequence ID" value="XP_038055801.1"/>
    <property type="gene ID" value="LOC119727807"/>
</dbReference>
<reference evidence="2" key="1">
    <citation type="submission" date="2022-11" db="UniProtKB">
        <authorList>
            <consortium name="EnsemblMetazoa"/>
        </authorList>
    </citation>
    <scope>IDENTIFICATION</scope>
</reference>